<sequence>LASRVRYRHDNSETTVDNIDLEVEILSKRTDDEAPKLRSTIYSIPVRINPVNDAPNLKPGINPEALLISGESK</sequence>
<protein>
    <submittedName>
        <fullName evidence="1">Cadherin domain-containing protein</fullName>
    </submittedName>
</protein>
<reference evidence="1" key="1">
    <citation type="submission" date="2016-06" db="UniProtKB">
        <authorList>
            <consortium name="WormBaseParasite"/>
        </authorList>
    </citation>
    <scope>IDENTIFICATION</scope>
</reference>
<dbReference type="AlphaFoldDB" id="A0A183EN28"/>
<proteinExistence type="predicted"/>
<name>A0A183EN28_9BILA</name>
<organism evidence="1">
    <name type="scientific">Gongylonema pulchrum</name>
    <dbReference type="NCBI Taxonomy" id="637853"/>
    <lineage>
        <taxon>Eukaryota</taxon>
        <taxon>Metazoa</taxon>
        <taxon>Ecdysozoa</taxon>
        <taxon>Nematoda</taxon>
        <taxon>Chromadorea</taxon>
        <taxon>Rhabditida</taxon>
        <taxon>Spirurina</taxon>
        <taxon>Spiruromorpha</taxon>
        <taxon>Spiruroidea</taxon>
        <taxon>Gongylonematidae</taxon>
        <taxon>Gongylonema</taxon>
    </lineage>
</organism>
<accession>A0A183EN28</accession>
<dbReference type="WBParaSite" id="GPUH_0002239601-mRNA-1">
    <property type="protein sequence ID" value="GPUH_0002239601-mRNA-1"/>
    <property type="gene ID" value="GPUH_0002239601"/>
</dbReference>
<evidence type="ECO:0000313" key="1">
    <source>
        <dbReference type="WBParaSite" id="GPUH_0002239601-mRNA-1"/>
    </source>
</evidence>